<dbReference type="AlphaFoldDB" id="A0A4U5PGT0"/>
<organism evidence="1 2">
    <name type="scientific">Steinernema carpocapsae</name>
    <name type="common">Entomopathogenic nematode</name>
    <dbReference type="NCBI Taxonomy" id="34508"/>
    <lineage>
        <taxon>Eukaryota</taxon>
        <taxon>Metazoa</taxon>
        <taxon>Ecdysozoa</taxon>
        <taxon>Nematoda</taxon>
        <taxon>Chromadorea</taxon>
        <taxon>Rhabditida</taxon>
        <taxon>Tylenchina</taxon>
        <taxon>Panagrolaimomorpha</taxon>
        <taxon>Strongyloidoidea</taxon>
        <taxon>Steinernematidae</taxon>
        <taxon>Steinernema</taxon>
    </lineage>
</organism>
<name>A0A4U5PGT0_STECR</name>
<sequence>MKTLLSTSAALKLIDLCVKTRSVGILKWILLDVGNSIKTVRADFKDLVVNLQIYNFEQHNEELHRILNVELSHRLPADLFLKHFGFVRKDEIGIMRVTEDMRLPLDKLFQLERLSNSEMLLIDYNLEIAENEKCKKEGFDKFLLERYTHNQQRSGDGLNLGRPLSPLPCQMLHSTIADFCNWSNNAHLQSTVLIKCIPTSNLVLDSDKRLQLIYQKFCGLMDDKIKQNLADFKAENSSGLHKENIRNLVIEKSVMEMSSWQCKILSCNEK</sequence>
<protein>
    <submittedName>
        <fullName evidence="1">Uncharacterized protein</fullName>
    </submittedName>
</protein>
<gene>
    <name evidence="1" type="ORF">L596_009822</name>
</gene>
<evidence type="ECO:0000313" key="2">
    <source>
        <dbReference type="Proteomes" id="UP000298663"/>
    </source>
</evidence>
<evidence type="ECO:0000313" key="1">
    <source>
        <dbReference type="EMBL" id="TKR95690.1"/>
    </source>
</evidence>
<dbReference type="Proteomes" id="UP000298663">
    <property type="component" value="Unassembled WGS sequence"/>
</dbReference>
<proteinExistence type="predicted"/>
<dbReference type="EMBL" id="AZBU02000002">
    <property type="protein sequence ID" value="TKR95690.1"/>
    <property type="molecule type" value="Genomic_DNA"/>
</dbReference>
<keyword evidence="2" id="KW-1185">Reference proteome</keyword>
<reference evidence="1 2" key="1">
    <citation type="journal article" date="2015" name="Genome Biol.">
        <title>Comparative genomics of Steinernema reveals deeply conserved gene regulatory networks.</title>
        <authorList>
            <person name="Dillman A.R."/>
            <person name="Macchietto M."/>
            <person name="Porter C.F."/>
            <person name="Rogers A."/>
            <person name="Williams B."/>
            <person name="Antoshechkin I."/>
            <person name="Lee M.M."/>
            <person name="Goodwin Z."/>
            <person name="Lu X."/>
            <person name="Lewis E.E."/>
            <person name="Goodrich-Blair H."/>
            <person name="Stock S.P."/>
            <person name="Adams B.J."/>
            <person name="Sternberg P.W."/>
            <person name="Mortazavi A."/>
        </authorList>
    </citation>
    <scope>NUCLEOTIDE SEQUENCE [LARGE SCALE GENOMIC DNA]</scope>
    <source>
        <strain evidence="1 2">ALL</strain>
    </source>
</reference>
<comment type="caution">
    <text evidence="1">The sequence shown here is derived from an EMBL/GenBank/DDBJ whole genome shotgun (WGS) entry which is preliminary data.</text>
</comment>
<reference evidence="1 2" key="2">
    <citation type="journal article" date="2019" name="G3 (Bethesda)">
        <title>Hybrid Assembly of the Genome of the Entomopathogenic Nematode Steinernema carpocapsae Identifies the X-Chromosome.</title>
        <authorList>
            <person name="Serra L."/>
            <person name="Macchietto M."/>
            <person name="Macias-Munoz A."/>
            <person name="McGill C.J."/>
            <person name="Rodriguez I.M."/>
            <person name="Rodriguez B."/>
            <person name="Murad R."/>
            <person name="Mortazavi A."/>
        </authorList>
    </citation>
    <scope>NUCLEOTIDE SEQUENCE [LARGE SCALE GENOMIC DNA]</scope>
    <source>
        <strain evidence="1 2">ALL</strain>
    </source>
</reference>
<accession>A0A4U5PGT0</accession>